<sequence>MNPIQISALERQIEDLIASYPELAEDETLRADMVQGSTDAEEILSKVVDRMMEAESMASAIGKRVDDLKSRQAAYDRRSDAMRKLAFRIMSAAQVRKMPLPEATLSIRAVPQSVVVTDMTKLPREYVKTKTEESADRQKLKEALQEGKEIPGAMLSNGGETLAVKVK</sequence>
<organism evidence="2 4">
    <name type="scientific">Microvirga mediterraneensis</name>
    <dbReference type="NCBI Taxonomy" id="2754695"/>
    <lineage>
        <taxon>Bacteria</taxon>
        <taxon>Pseudomonadati</taxon>
        <taxon>Pseudomonadota</taxon>
        <taxon>Alphaproteobacteria</taxon>
        <taxon>Hyphomicrobiales</taxon>
        <taxon>Methylobacteriaceae</taxon>
        <taxon>Microvirga</taxon>
    </lineage>
</organism>
<dbReference type="AlphaFoldDB" id="A0A838BR43"/>
<evidence type="ECO:0000313" key="4">
    <source>
        <dbReference type="Proteomes" id="UP000572984"/>
    </source>
</evidence>
<accession>A0A838BR43</accession>
<dbReference type="InterPro" id="IPR008840">
    <property type="entry name" value="Sipho_Gp157"/>
</dbReference>
<evidence type="ECO:0000256" key="1">
    <source>
        <dbReference type="SAM" id="MobiDB-lite"/>
    </source>
</evidence>
<reference evidence="2 4" key="1">
    <citation type="submission" date="2020-07" db="EMBL/GenBank/DDBJ databases">
        <title>Draft genome and description of Microvirga mediterraneensis Marseille-Q2068 sp. nov.</title>
        <authorList>
            <person name="Boxberger M."/>
        </authorList>
    </citation>
    <scope>NUCLEOTIDE SEQUENCE [LARGE SCALE GENOMIC DNA]</scope>
    <source>
        <strain evidence="2 4">Marseille-Q2068</strain>
    </source>
</reference>
<comment type="caution">
    <text evidence="2">The sequence shown here is derived from an EMBL/GenBank/DDBJ whole genome shotgun (WGS) entry which is preliminary data.</text>
</comment>
<name>A0A838BR43_9HYPH</name>
<feature type="region of interest" description="Disordered" evidence="1">
    <location>
        <begin position="145"/>
        <end position="167"/>
    </location>
</feature>
<keyword evidence="4" id="KW-1185">Reference proteome</keyword>
<gene>
    <name evidence="2" type="ORF">H0S73_12240</name>
    <name evidence="3" type="ORF">H0S73_16945</name>
</gene>
<evidence type="ECO:0000313" key="2">
    <source>
        <dbReference type="EMBL" id="MBA1156896.1"/>
    </source>
</evidence>
<proteinExistence type="predicted"/>
<dbReference type="EMBL" id="JACDXJ010000001">
    <property type="protein sequence ID" value="MBA1157801.1"/>
    <property type="molecule type" value="Genomic_DNA"/>
</dbReference>
<protein>
    <submittedName>
        <fullName evidence="2">Siphovirus Gp157 family protein</fullName>
    </submittedName>
</protein>
<dbReference type="Proteomes" id="UP000572984">
    <property type="component" value="Unassembled WGS sequence"/>
</dbReference>
<evidence type="ECO:0000313" key="3">
    <source>
        <dbReference type="EMBL" id="MBA1157801.1"/>
    </source>
</evidence>
<dbReference type="EMBL" id="JACDXJ010000001">
    <property type="protein sequence ID" value="MBA1156896.1"/>
    <property type="molecule type" value="Genomic_DNA"/>
</dbReference>
<dbReference type="RefSeq" id="WP_181052418.1">
    <property type="nucleotide sequence ID" value="NZ_JACDXJ010000001.1"/>
</dbReference>
<dbReference type="Pfam" id="PF05565">
    <property type="entry name" value="Sipho_Gp157"/>
    <property type="match status" value="1"/>
</dbReference>